<name>A0ABN9TUN5_9DINO</name>
<organism evidence="2 3">
    <name type="scientific">Prorocentrum cordatum</name>
    <dbReference type="NCBI Taxonomy" id="2364126"/>
    <lineage>
        <taxon>Eukaryota</taxon>
        <taxon>Sar</taxon>
        <taxon>Alveolata</taxon>
        <taxon>Dinophyceae</taxon>
        <taxon>Prorocentrales</taxon>
        <taxon>Prorocentraceae</taxon>
        <taxon>Prorocentrum</taxon>
    </lineage>
</organism>
<dbReference type="EMBL" id="CAUYUJ010015023">
    <property type="protein sequence ID" value="CAK0848941.1"/>
    <property type="molecule type" value="Genomic_DNA"/>
</dbReference>
<sequence>MIPRARPEDMKYFGGAPGTSEAGCWRSSRGRPRRTPTGYQAQLKAEEGCDPVKKTISKRSGGEIACSIIPCTSAAQRTCQTKTARRASPRTPRTGTVRARRRRRSARRWRWAPGPPTCCTTSRVAGALGAPRHFDILRIMLGAVARQPGGRHDASRERSRFVEEPKRGGILMSDLRESERWHFEVLSPIRRQRIRGHSLRI</sequence>
<evidence type="ECO:0000256" key="1">
    <source>
        <dbReference type="SAM" id="MobiDB-lite"/>
    </source>
</evidence>
<evidence type="ECO:0000313" key="2">
    <source>
        <dbReference type="EMBL" id="CAK0848941.1"/>
    </source>
</evidence>
<feature type="compositionally biased region" description="Basic and acidic residues" evidence="1">
    <location>
        <begin position="1"/>
        <end position="11"/>
    </location>
</feature>
<proteinExistence type="predicted"/>
<accession>A0ABN9TUN5</accession>
<reference evidence="2" key="1">
    <citation type="submission" date="2023-10" db="EMBL/GenBank/DDBJ databases">
        <authorList>
            <person name="Chen Y."/>
            <person name="Shah S."/>
            <person name="Dougan E. K."/>
            <person name="Thang M."/>
            <person name="Chan C."/>
        </authorList>
    </citation>
    <scope>NUCLEOTIDE SEQUENCE [LARGE SCALE GENOMIC DNA]</scope>
</reference>
<feature type="compositionally biased region" description="Basic residues" evidence="1">
    <location>
        <begin position="98"/>
        <end position="110"/>
    </location>
</feature>
<protein>
    <submittedName>
        <fullName evidence="2">Uncharacterized protein</fullName>
    </submittedName>
</protein>
<dbReference type="Proteomes" id="UP001189429">
    <property type="component" value="Unassembled WGS sequence"/>
</dbReference>
<gene>
    <name evidence="2" type="ORF">PCOR1329_LOCUS41771</name>
</gene>
<feature type="region of interest" description="Disordered" evidence="1">
    <location>
        <begin position="1"/>
        <end position="37"/>
    </location>
</feature>
<comment type="caution">
    <text evidence="2">The sequence shown here is derived from an EMBL/GenBank/DDBJ whole genome shotgun (WGS) entry which is preliminary data.</text>
</comment>
<keyword evidence="3" id="KW-1185">Reference proteome</keyword>
<feature type="region of interest" description="Disordered" evidence="1">
    <location>
        <begin position="80"/>
        <end position="112"/>
    </location>
</feature>
<evidence type="ECO:0000313" key="3">
    <source>
        <dbReference type="Proteomes" id="UP001189429"/>
    </source>
</evidence>